<protein>
    <submittedName>
        <fullName evidence="2">Uncharacterized protein</fullName>
    </submittedName>
</protein>
<reference evidence="2" key="1">
    <citation type="submission" date="2023-07" db="EMBL/GenBank/DDBJ databases">
        <title>Chromosome-level Genome Assembly of Striped Snakehead (Channa striata).</title>
        <authorList>
            <person name="Liu H."/>
        </authorList>
    </citation>
    <scope>NUCLEOTIDE SEQUENCE</scope>
    <source>
        <strain evidence="2">Gz</strain>
        <tissue evidence="2">Muscle</tissue>
    </source>
</reference>
<comment type="caution">
    <text evidence="2">The sequence shown here is derived from an EMBL/GenBank/DDBJ whole genome shotgun (WGS) entry which is preliminary data.</text>
</comment>
<keyword evidence="3" id="KW-1185">Reference proteome</keyword>
<evidence type="ECO:0000313" key="2">
    <source>
        <dbReference type="EMBL" id="KAK2830263.1"/>
    </source>
</evidence>
<organism evidence="2 3">
    <name type="scientific">Channa striata</name>
    <name type="common">Snakehead murrel</name>
    <name type="synonym">Ophicephalus striatus</name>
    <dbReference type="NCBI Taxonomy" id="64152"/>
    <lineage>
        <taxon>Eukaryota</taxon>
        <taxon>Metazoa</taxon>
        <taxon>Chordata</taxon>
        <taxon>Craniata</taxon>
        <taxon>Vertebrata</taxon>
        <taxon>Euteleostomi</taxon>
        <taxon>Actinopterygii</taxon>
        <taxon>Neopterygii</taxon>
        <taxon>Teleostei</taxon>
        <taxon>Neoteleostei</taxon>
        <taxon>Acanthomorphata</taxon>
        <taxon>Anabantaria</taxon>
        <taxon>Anabantiformes</taxon>
        <taxon>Channoidei</taxon>
        <taxon>Channidae</taxon>
        <taxon>Channa</taxon>
    </lineage>
</organism>
<name>A0AA88M7D1_CHASR</name>
<feature type="region of interest" description="Disordered" evidence="1">
    <location>
        <begin position="64"/>
        <end position="83"/>
    </location>
</feature>
<gene>
    <name evidence="2" type="ORF">Q5P01_018194</name>
</gene>
<accession>A0AA88M7D1</accession>
<dbReference type="EMBL" id="JAUPFM010000014">
    <property type="protein sequence ID" value="KAK2830263.1"/>
    <property type="molecule type" value="Genomic_DNA"/>
</dbReference>
<proteinExistence type="predicted"/>
<evidence type="ECO:0000313" key="3">
    <source>
        <dbReference type="Proteomes" id="UP001187415"/>
    </source>
</evidence>
<feature type="region of interest" description="Disordered" evidence="1">
    <location>
        <begin position="1"/>
        <end position="37"/>
    </location>
</feature>
<dbReference type="Proteomes" id="UP001187415">
    <property type="component" value="Unassembled WGS sequence"/>
</dbReference>
<evidence type="ECO:0000256" key="1">
    <source>
        <dbReference type="SAM" id="MobiDB-lite"/>
    </source>
</evidence>
<sequence>MRFNGPDSRRDVDTSGSGLKTSRSRELSGRIRAPSGVAKGGVRLGAMQTLEVVCGEAAPLMRERDTKRGVTADLVTSSGPRLS</sequence>
<dbReference type="AlphaFoldDB" id="A0AA88M7D1"/>
<feature type="compositionally biased region" description="Polar residues" evidence="1">
    <location>
        <begin position="74"/>
        <end position="83"/>
    </location>
</feature>